<dbReference type="Pfam" id="PF02517">
    <property type="entry name" value="Rce1-like"/>
    <property type="match status" value="1"/>
</dbReference>
<keyword evidence="3 5" id="KW-1133">Transmembrane helix</keyword>
<dbReference type="GO" id="GO:0004175">
    <property type="term" value="F:endopeptidase activity"/>
    <property type="evidence" value="ECO:0007669"/>
    <property type="project" value="UniProtKB-ARBA"/>
</dbReference>
<feature type="transmembrane region" description="Helical" evidence="5">
    <location>
        <begin position="84"/>
        <end position="105"/>
    </location>
</feature>
<dbReference type="PRINTS" id="PR00342">
    <property type="entry name" value="RHESUSRHD"/>
</dbReference>
<dbReference type="Proteomes" id="UP000199659">
    <property type="component" value="Unassembled WGS sequence"/>
</dbReference>
<feature type="transmembrane region" description="Helical" evidence="5">
    <location>
        <begin position="9"/>
        <end position="36"/>
    </location>
</feature>
<gene>
    <name evidence="7" type="ORF">SAMN05661086_00425</name>
</gene>
<feature type="transmembrane region" description="Helical" evidence="5">
    <location>
        <begin position="156"/>
        <end position="172"/>
    </location>
</feature>
<keyword evidence="2 5" id="KW-0812">Transmembrane</keyword>
<evidence type="ECO:0000256" key="4">
    <source>
        <dbReference type="ARBA" id="ARBA00023136"/>
    </source>
</evidence>
<dbReference type="OrthoDB" id="9782250at2"/>
<feature type="domain" description="CAAX prenyl protease 2/Lysostaphin resistance protein A-like" evidence="6">
    <location>
        <begin position="124"/>
        <end position="217"/>
    </location>
</feature>
<dbReference type="STRING" id="37658.SAMN05661086_00425"/>
<feature type="transmembrane region" description="Helical" evidence="5">
    <location>
        <begin position="125"/>
        <end position="144"/>
    </location>
</feature>
<feature type="transmembrane region" description="Helical" evidence="5">
    <location>
        <begin position="255"/>
        <end position="274"/>
    </location>
</feature>
<dbReference type="GO" id="GO:0080120">
    <property type="term" value="P:CAAX-box protein maturation"/>
    <property type="evidence" value="ECO:0007669"/>
    <property type="project" value="UniProtKB-ARBA"/>
</dbReference>
<organism evidence="7 8">
    <name type="scientific">Anaeromicropila populeti</name>
    <dbReference type="NCBI Taxonomy" id="37658"/>
    <lineage>
        <taxon>Bacteria</taxon>
        <taxon>Bacillati</taxon>
        <taxon>Bacillota</taxon>
        <taxon>Clostridia</taxon>
        <taxon>Lachnospirales</taxon>
        <taxon>Lachnospiraceae</taxon>
        <taxon>Anaeromicropila</taxon>
    </lineage>
</organism>
<reference evidence="7 8" key="1">
    <citation type="submission" date="2016-10" db="EMBL/GenBank/DDBJ databases">
        <authorList>
            <person name="de Groot N.N."/>
        </authorList>
    </citation>
    <scope>NUCLEOTIDE SEQUENCE [LARGE SCALE GENOMIC DNA]</scope>
    <source>
        <strain evidence="7 8">743A</strain>
    </source>
</reference>
<evidence type="ECO:0000259" key="6">
    <source>
        <dbReference type="Pfam" id="PF02517"/>
    </source>
</evidence>
<feature type="transmembrane region" description="Helical" evidence="5">
    <location>
        <begin position="204"/>
        <end position="225"/>
    </location>
</feature>
<dbReference type="PANTHER" id="PTHR39430:SF1">
    <property type="entry name" value="PROTEASE"/>
    <property type="match status" value="1"/>
</dbReference>
<evidence type="ECO:0000256" key="1">
    <source>
        <dbReference type="ARBA" id="ARBA00004141"/>
    </source>
</evidence>
<name>A0A1I6I583_9FIRM</name>
<sequence>MRKFTTKKVLIALSSIFILIVSQIIALVLVNLLAIIGLPVMIRNIFAGICYAGTALYGISILCKKGLNLSPEECGITKINLKPIWCISAFIMPFAVSGVLLLMPGTWENTPVDLTTIGSTLSRAIVFYGLATGIVEEAVFRGVIMTALELRWNKKAAILLPSMLFGLLHIIGNNLSFVSMIQLLLAGTMVGILLSLVTYESKSIWSSAFIHGIWNTVMIGGILNIGTKANEMSIFNYVLSTKSFLITGGDFGVEASVAAIAAYLLFSMLAYSLWNKNRIK</sequence>
<feature type="transmembrane region" description="Helical" evidence="5">
    <location>
        <begin position="178"/>
        <end position="197"/>
    </location>
</feature>
<protein>
    <recommendedName>
        <fullName evidence="6">CAAX prenyl protease 2/Lysostaphin resistance protein A-like domain-containing protein</fullName>
    </recommendedName>
</protein>
<dbReference type="EMBL" id="FOYZ01000002">
    <property type="protein sequence ID" value="SFR61906.1"/>
    <property type="molecule type" value="Genomic_DNA"/>
</dbReference>
<dbReference type="AlphaFoldDB" id="A0A1I6I583"/>
<dbReference type="PANTHER" id="PTHR39430">
    <property type="entry name" value="MEMBRANE-ASSOCIATED PROTEASE-RELATED"/>
    <property type="match status" value="1"/>
</dbReference>
<feature type="transmembrane region" description="Helical" evidence="5">
    <location>
        <begin position="42"/>
        <end position="63"/>
    </location>
</feature>
<evidence type="ECO:0000313" key="7">
    <source>
        <dbReference type="EMBL" id="SFR61906.1"/>
    </source>
</evidence>
<dbReference type="RefSeq" id="WP_092559057.1">
    <property type="nucleotide sequence ID" value="NZ_FOYZ01000002.1"/>
</dbReference>
<proteinExistence type="predicted"/>
<evidence type="ECO:0000313" key="8">
    <source>
        <dbReference type="Proteomes" id="UP000199659"/>
    </source>
</evidence>
<evidence type="ECO:0000256" key="5">
    <source>
        <dbReference type="SAM" id="Phobius"/>
    </source>
</evidence>
<keyword evidence="4 5" id="KW-0472">Membrane</keyword>
<keyword evidence="8" id="KW-1185">Reference proteome</keyword>
<evidence type="ECO:0000256" key="3">
    <source>
        <dbReference type="ARBA" id="ARBA00022989"/>
    </source>
</evidence>
<accession>A0A1I6I583</accession>
<evidence type="ECO:0000256" key="2">
    <source>
        <dbReference type="ARBA" id="ARBA00022692"/>
    </source>
</evidence>
<dbReference type="InterPro" id="IPR003675">
    <property type="entry name" value="Rce1/LyrA-like_dom"/>
</dbReference>
<dbReference type="GO" id="GO:0005886">
    <property type="term" value="C:plasma membrane"/>
    <property type="evidence" value="ECO:0007669"/>
    <property type="project" value="InterPro"/>
</dbReference>
<comment type="subcellular location">
    <subcellularLocation>
        <location evidence="1">Membrane</location>
        <topology evidence="1">Multi-pass membrane protein</topology>
    </subcellularLocation>
</comment>
<dbReference type="InterPro" id="IPR002229">
    <property type="entry name" value="RhesusRHD"/>
</dbReference>